<keyword evidence="2" id="KW-1185">Reference proteome</keyword>
<evidence type="ECO:0000313" key="2">
    <source>
        <dbReference type="Proteomes" id="UP000291116"/>
    </source>
</evidence>
<evidence type="ECO:0000313" key="1">
    <source>
        <dbReference type="EMBL" id="VEU41100.1"/>
    </source>
</evidence>
<dbReference type="EMBL" id="CAACVS010000333">
    <property type="protein sequence ID" value="VEU41100.1"/>
    <property type="molecule type" value="Genomic_DNA"/>
</dbReference>
<dbReference type="Proteomes" id="UP000291116">
    <property type="component" value="Unassembled WGS sequence"/>
</dbReference>
<organism evidence="1 2">
    <name type="scientific">Pseudo-nitzschia multistriata</name>
    <dbReference type="NCBI Taxonomy" id="183589"/>
    <lineage>
        <taxon>Eukaryota</taxon>
        <taxon>Sar</taxon>
        <taxon>Stramenopiles</taxon>
        <taxon>Ochrophyta</taxon>
        <taxon>Bacillariophyta</taxon>
        <taxon>Bacillariophyceae</taxon>
        <taxon>Bacillariophycidae</taxon>
        <taxon>Bacillariales</taxon>
        <taxon>Bacillariaceae</taxon>
        <taxon>Pseudo-nitzschia</taxon>
    </lineage>
</organism>
<name>A0A448ZGD6_9STRA</name>
<reference evidence="1 2" key="1">
    <citation type="submission" date="2019-01" db="EMBL/GenBank/DDBJ databases">
        <authorList>
            <person name="Ferrante I. M."/>
        </authorList>
    </citation>
    <scope>NUCLEOTIDE SEQUENCE [LARGE SCALE GENOMIC DNA]</scope>
    <source>
        <strain evidence="1 2">B856</strain>
    </source>
</reference>
<dbReference type="AlphaFoldDB" id="A0A448ZGD6"/>
<protein>
    <recommendedName>
        <fullName evidence="3">Plastid lipid-associated protein/fibrillin conserved domain-containing protein</fullName>
    </recommendedName>
</protein>
<accession>A0A448ZGD6</accession>
<sequence>MTVFRDFSSSISKISSATLRHRFSCRQPMMNLGLVFLAVAMILTTGALCLSSPSTSKRVHDTTTMETNAALSRRSCLATAAAGLITGAAAGDSGIFGSVVNVKPAFATETSADAVETKESSLQSTLLDTNRNNLLQSIRNNNSEAEILAAIDTLVPLDPSENKGATMASDLDGEWELLWSAKAEAFSPLLKLPKPFKPDSFQYLGSAAAQEVGPGRVAQGLTGGILGANTQLWLSSGVRPSSDDASVLEILPPFRFEVGGRYGSGTPKNRLVEAGSDAEFRKLNARTTEAQEAPKNSYKQLYLEREGKGSLRISTITAGDPVIVGAIFVHRKL</sequence>
<evidence type="ECO:0008006" key="3">
    <source>
        <dbReference type="Google" id="ProtNLM"/>
    </source>
</evidence>
<gene>
    <name evidence="1" type="ORF">PSNMU_V1.4_AUG-EV-PASAV3_0080050</name>
</gene>
<dbReference type="OrthoDB" id="42614at2759"/>
<proteinExistence type="predicted"/>